<evidence type="ECO:0000256" key="1">
    <source>
        <dbReference type="SAM" id="MobiDB-lite"/>
    </source>
</evidence>
<keyword evidence="3" id="KW-1185">Reference proteome</keyword>
<name>A0AAV7P086_PLEWA</name>
<feature type="region of interest" description="Disordered" evidence="1">
    <location>
        <begin position="1"/>
        <end position="76"/>
    </location>
</feature>
<protein>
    <submittedName>
        <fullName evidence="2">Uncharacterized protein</fullName>
    </submittedName>
</protein>
<accession>A0AAV7P086</accession>
<feature type="compositionally biased region" description="Basic and acidic residues" evidence="1">
    <location>
        <begin position="61"/>
        <end position="76"/>
    </location>
</feature>
<dbReference type="AlphaFoldDB" id="A0AAV7P086"/>
<feature type="compositionally biased region" description="Basic and acidic residues" evidence="1">
    <location>
        <begin position="22"/>
        <end position="37"/>
    </location>
</feature>
<sequence>MTQRLPRTRVLARIDTSLSCGEQKRRTPTRPEKEKRHTASLADQRSVFKLGGRPPRGASGDPRRGARPWPKEALYR</sequence>
<evidence type="ECO:0000313" key="2">
    <source>
        <dbReference type="EMBL" id="KAJ1121076.1"/>
    </source>
</evidence>
<dbReference type="Proteomes" id="UP001066276">
    <property type="component" value="Chromosome 8"/>
</dbReference>
<comment type="caution">
    <text evidence="2">The sequence shown here is derived from an EMBL/GenBank/DDBJ whole genome shotgun (WGS) entry which is preliminary data.</text>
</comment>
<reference evidence="2" key="1">
    <citation type="journal article" date="2022" name="bioRxiv">
        <title>Sequencing and chromosome-scale assembly of the giantPleurodeles waltlgenome.</title>
        <authorList>
            <person name="Brown T."/>
            <person name="Elewa A."/>
            <person name="Iarovenko S."/>
            <person name="Subramanian E."/>
            <person name="Araus A.J."/>
            <person name="Petzold A."/>
            <person name="Susuki M."/>
            <person name="Suzuki K.-i.T."/>
            <person name="Hayashi T."/>
            <person name="Toyoda A."/>
            <person name="Oliveira C."/>
            <person name="Osipova E."/>
            <person name="Leigh N.D."/>
            <person name="Simon A."/>
            <person name="Yun M.H."/>
        </authorList>
    </citation>
    <scope>NUCLEOTIDE SEQUENCE</scope>
    <source>
        <strain evidence="2">20211129_DDA</strain>
        <tissue evidence="2">Liver</tissue>
    </source>
</reference>
<evidence type="ECO:0000313" key="3">
    <source>
        <dbReference type="Proteomes" id="UP001066276"/>
    </source>
</evidence>
<dbReference type="EMBL" id="JANPWB010000012">
    <property type="protein sequence ID" value="KAJ1121076.1"/>
    <property type="molecule type" value="Genomic_DNA"/>
</dbReference>
<gene>
    <name evidence="2" type="ORF">NDU88_009204</name>
</gene>
<proteinExistence type="predicted"/>
<organism evidence="2 3">
    <name type="scientific">Pleurodeles waltl</name>
    <name type="common">Iberian ribbed newt</name>
    <dbReference type="NCBI Taxonomy" id="8319"/>
    <lineage>
        <taxon>Eukaryota</taxon>
        <taxon>Metazoa</taxon>
        <taxon>Chordata</taxon>
        <taxon>Craniata</taxon>
        <taxon>Vertebrata</taxon>
        <taxon>Euteleostomi</taxon>
        <taxon>Amphibia</taxon>
        <taxon>Batrachia</taxon>
        <taxon>Caudata</taxon>
        <taxon>Salamandroidea</taxon>
        <taxon>Salamandridae</taxon>
        <taxon>Pleurodelinae</taxon>
        <taxon>Pleurodeles</taxon>
    </lineage>
</organism>